<evidence type="ECO:0008006" key="4">
    <source>
        <dbReference type="Google" id="ProtNLM"/>
    </source>
</evidence>
<keyword evidence="3" id="KW-1185">Reference proteome</keyword>
<proteinExistence type="predicted"/>
<sequence length="142" mass="15034">MTSLLHACRRVISSPGAFLALLAHLACQFEVEMPNGSAVPRRLGFLSAVASSSSDIDQPLAANSSQASGPTRVILAPVVLQRVVTDLATWLELGGSCERPSAVVALERAGMEQPQSNGLQVTINSRMCAIIWRGRSLSQLPP</sequence>
<name>A0A9P9L4N3_FUSSL</name>
<organism evidence="2 3">
    <name type="scientific">Fusarium solani</name>
    <name type="common">Filamentous fungus</name>
    <dbReference type="NCBI Taxonomy" id="169388"/>
    <lineage>
        <taxon>Eukaryota</taxon>
        <taxon>Fungi</taxon>
        <taxon>Dikarya</taxon>
        <taxon>Ascomycota</taxon>
        <taxon>Pezizomycotina</taxon>
        <taxon>Sordariomycetes</taxon>
        <taxon>Hypocreomycetidae</taxon>
        <taxon>Hypocreales</taxon>
        <taxon>Nectriaceae</taxon>
        <taxon>Fusarium</taxon>
        <taxon>Fusarium solani species complex</taxon>
    </lineage>
</organism>
<evidence type="ECO:0000313" key="2">
    <source>
        <dbReference type="EMBL" id="KAH7273875.1"/>
    </source>
</evidence>
<reference evidence="2" key="1">
    <citation type="journal article" date="2021" name="Nat. Commun.">
        <title>Genetic determinants of endophytism in the Arabidopsis root mycobiome.</title>
        <authorList>
            <person name="Mesny F."/>
            <person name="Miyauchi S."/>
            <person name="Thiergart T."/>
            <person name="Pickel B."/>
            <person name="Atanasova L."/>
            <person name="Karlsson M."/>
            <person name="Huettel B."/>
            <person name="Barry K.W."/>
            <person name="Haridas S."/>
            <person name="Chen C."/>
            <person name="Bauer D."/>
            <person name="Andreopoulos W."/>
            <person name="Pangilinan J."/>
            <person name="LaButti K."/>
            <person name="Riley R."/>
            <person name="Lipzen A."/>
            <person name="Clum A."/>
            <person name="Drula E."/>
            <person name="Henrissat B."/>
            <person name="Kohler A."/>
            <person name="Grigoriev I.V."/>
            <person name="Martin F.M."/>
            <person name="Hacquard S."/>
        </authorList>
    </citation>
    <scope>NUCLEOTIDE SEQUENCE</scope>
    <source>
        <strain evidence="2">FSSC 5 MPI-SDFR-AT-0091</strain>
    </source>
</reference>
<dbReference type="AlphaFoldDB" id="A0A9P9L4N3"/>
<dbReference type="Proteomes" id="UP000736672">
    <property type="component" value="Unassembled WGS sequence"/>
</dbReference>
<feature type="chain" id="PRO_5040222626" description="Secreted protein" evidence="1">
    <location>
        <begin position="29"/>
        <end position="142"/>
    </location>
</feature>
<gene>
    <name evidence="2" type="ORF">B0J15DRAFT_520242</name>
</gene>
<dbReference type="EMBL" id="JAGTJS010000002">
    <property type="protein sequence ID" value="KAH7273875.1"/>
    <property type="molecule type" value="Genomic_DNA"/>
</dbReference>
<evidence type="ECO:0000313" key="3">
    <source>
        <dbReference type="Proteomes" id="UP000736672"/>
    </source>
</evidence>
<evidence type="ECO:0000256" key="1">
    <source>
        <dbReference type="SAM" id="SignalP"/>
    </source>
</evidence>
<keyword evidence="1" id="KW-0732">Signal</keyword>
<protein>
    <recommendedName>
        <fullName evidence="4">Secreted protein</fullName>
    </recommendedName>
</protein>
<feature type="signal peptide" evidence="1">
    <location>
        <begin position="1"/>
        <end position="28"/>
    </location>
</feature>
<comment type="caution">
    <text evidence="2">The sequence shown here is derived from an EMBL/GenBank/DDBJ whole genome shotgun (WGS) entry which is preliminary data.</text>
</comment>
<accession>A0A9P9L4N3</accession>